<keyword evidence="6" id="KW-0808">Transferase</keyword>
<dbReference type="AlphaFoldDB" id="A0A1I2DIW2"/>
<dbReference type="SMART" id="SM00304">
    <property type="entry name" value="HAMP"/>
    <property type="match status" value="1"/>
</dbReference>
<keyword evidence="9" id="KW-0418">Kinase</keyword>
<dbReference type="SUPFAM" id="SSF47384">
    <property type="entry name" value="Homodimeric domain of signal transducing histidine kinase"/>
    <property type="match status" value="1"/>
</dbReference>
<keyword evidence="12" id="KW-0902">Two-component regulatory system</keyword>
<evidence type="ECO:0000256" key="9">
    <source>
        <dbReference type="ARBA" id="ARBA00022777"/>
    </source>
</evidence>
<dbReference type="CDD" id="cd00082">
    <property type="entry name" value="HisKA"/>
    <property type="match status" value="1"/>
</dbReference>
<evidence type="ECO:0000256" key="14">
    <source>
        <dbReference type="SAM" id="Coils"/>
    </source>
</evidence>
<feature type="transmembrane region" description="Helical" evidence="15">
    <location>
        <begin position="276"/>
        <end position="298"/>
    </location>
</feature>
<dbReference type="RefSeq" id="WP_010527496.1">
    <property type="nucleotide sequence ID" value="NZ_AFSL01000053.1"/>
</dbReference>
<feature type="transmembrane region" description="Helical" evidence="15">
    <location>
        <begin position="395"/>
        <end position="413"/>
    </location>
</feature>
<dbReference type="STRING" id="385682.SAMN05444380_1196"/>
<dbReference type="CDD" id="cd00075">
    <property type="entry name" value="HATPase"/>
    <property type="match status" value="1"/>
</dbReference>
<feature type="transmembrane region" description="Helical" evidence="15">
    <location>
        <begin position="235"/>
        <end position="253"/>
    </location>
</feature>
<dbReference type="InterPro" id="IPR050398">
    <property type="entry name" value="HssS/ArlS-like"/>
</dbReference>
<dbReference type="EC" id="2.7.13.3" evidence="3"/>
<evidence type="ECO:0000313" key="19">
    <source>
        <dbReference type="Proteomes" id="UP000181976"/>
    </source>
</evidence>
<feature type="transmembrane region" description="Helical" evidence="15">
    <location>
        <begin position="922"/>
        <end position="944"/>
    </location>
</feature>
<keyword evidence="19" id="KW-1185">Reference proteome</keyword>
<dbReference type="GO" id="GO:0005886">
    <property type="term" value="C:plasma membrane"/>
    <property type="evidence" value="ECO:0007669"/>
    <property type="project" value="UniProtKB-SubCell"/>
</dbReference>
<evidence type="ECO:0000256" key="2">
    <source>
        <dbReference type="ARBA" id="ARBA00004651"/>
    </source>
</evidence>
<organism evidence="18 19">
    <name type="scientific">Thermophagus xiamenensis</name>
    <dbReference type="NCBI Taxonomy" id="385682"/>
    <lineage>
        <taxon>Bacteria</taxon>
        <taxon>Pseudomonadati</taxon>
        <taxon>Bacteroidota</taxon>
        <taxon>Bacteroidia</taxon>
        <taxon>Marinilabiliales</taxon>
        <taxon>Marinilabiliaceae</taxon>
        <taxon>Thermophagus</taxon>
    </lineage>
</organism>
<dbReference type="Proteomes" id="UP000181976">
    <property type="component" value="Unassembled WGS sequence"/>
</dbReference>
<evidence type="ECO:0000256" key="7">
    <source>
        <dbReference type="ARBA" id="ARBA00022692"/>
    </source>
</evidence>
<dbReference type="SUPFAM" id="SSF55874">
    <property type="entry name" value="ATPase domain of HSP90 chaperone/DNA topoisomerase II/histidine kinase"/>
    <property type="match status" value="1"/>
</dbReference>
<dbReference type="PANTHER" id="PTHR45528">
    <property type="entry name" value="SENSOR HISTIDINE KINASE CPXA"/>
    <property type="match status" value="1"/>
</dbReference>
<feature type="transmembrane region" description="Helical" evidence="15">
    <location>
        <begin position="360"/>
        <end position="383"/>
    </location>
</feature>
<feature type="transmembrane region" description="Helical" evidence="15">
    <location>
        <begin position="757"/>
        <end position="777"/>
    </location>
</feature>
<dbReference type="PROSITE" id="PS50885">
    <property type="entry name" value="HAMP"/>
    <property type="match status" value="1"/>
</dbReference>
<proteinExistence type="predicted"/>
<comment type="catalytic activity">
    <reaction evidence="1">
        <text>ATP + protein L-histidine = ADP + protein N-phospho-L-histidine.</text>
        <dbReference type="EC" id="2.7.13.3"/>
    </reaction>
</comment>
<dbReference type="EMBL" id="FONA01000019">
    <property type="protein sequence ID" value="SFE79870.1"/>
    <property type="molecule type" value="Genomic_DNA"/>
</dbReference>
<evidence type="ECO:0000313" key="18">
    <source>
        <dbReference type="EMBL" id="SFE79870.1"/>
    </source>
</evidence>
<evidence type="ECO:0000256" key="6">
    <source>
        <dbReference type="ARBA" id="ARBA00022679"/>
    </source>
</evidence>
<evidence type="ECO:0000256" key="3">
    <source>
        <dbReference type="ARBA" id="ARBA00012438"/>
    </source>
</evidence>
<feature type="coiled-coil region" evidence="14">
    <location>
        <begin position="952"/>
        <end position="1006"/>
    </location>
</feature>
<name>A0A1I2DIW2_9BACT</name>
<dbReference type="Pfam" id="PF00512">
    <property type="entry name" value="HisKA"/>
    <property type="match status" value="1"/>
</dbReference>
<dbReference type="PRINTS" id="PR00344">
    <property type="entry name" value="BCTRLSENSOR"/>
</dbReference>
<dbReference type="Gene3D" id="6.10.340.10">
    <property type="match status" value="1"/>
</dbReference>
<dbReference type="Pfam" id="PF02518">
    <property type="entry name" value="HATPase_c"/>
    <property type="match status" value="1"/>
</dbReference>
<evidence type="ECO:0000256" key="13">
    <source>
        <dbReference type="ARBA" id="ARBA00023136"/>
    </source>
</evidence>
<keyword evidence="5" id="KW-0597">Phosphoprotein</keyword>
<dbReference type="InterPro" id="IPR003594">
    <property type="entry name" value="HATPase_dom"/>
</dbReference>
<keyword evidence="11 15" id="KW-1133">Transmembrane helix</keyword>
<evidence type="ECO:0000256" key="11">
    <source>
        <dbReference type="ARBA" id="ARBA00022989"/>
    </source>
</evidence>
<evidence type="ECO:0000256" key="15">
    <source>
        <dbReference type="SAM" id="Phobius"/>
    </source>
</evidence>
<dbReference type="CDD" id="cd06225">
    <property type="entry name" value="HAMP"/>
    <property type="match status" value="1"/>
</dbReference>
<keyword evidence="8" id="KW-0547">Nucleotide-binding</keyword>
<protein>
    <recommendedName>
        <fullName evidence="3">histidine kinase</fullName>
        <ecNumber evidence="3">2.7.13.3</ecNumber>
    </recommendedName>
</protein>
<comment type="subcellular location">
    <subcellularLocation>
        <location evidence="2">Cell membrane</location>
        <topology evidence="2">Multi-pass membrane protein</topology>
    </subcellularLocation>
</comment>
<evidence type="ECO:0000256" key="10">
    <source>
        <dbReference type="ARBA" id="ARBA00022840"/>
    </source>
</evidence>
<keyword evidence="14" id="KW-0175">Coiled coil</keyword>
<sequence length="1229" mass="141501">MSGRRLRWILLALFVAGTVTGMFLEFFFPANDKRDIDISQIERSVQERQLQLNNLLKSLSDDQLNNPRRLWQLMDSVSRTENDVLIFRNNQLIAWSDQRIPVKDLHPVFLMQPFVQLENGYYLTQQIRKDPFLLIGLARIKESYPYQNKYLKDRFLLLSGLSPSVQIVRQKNPAFEPVYGLEGEYLFSLSNLTRSKGNDNVGRYILVAYLIAAFSFWGLMFTWLQRGRGGRRQNLRLLIAVILFMWVSYGLLWHDQMIAFSQMDLFSPIHFAVSDFFPSLGAMFLFSVGVLLLSILFFRFFRWPASFQKMEKGLKLKLLFILNFFAVQAVMLFLLKQVYSLVNHSSGPTVYFKVIELNEIAIVKICILAFLFFSYLLITERVVRLFLFRINRNQLFFLVAIGTLISILLWGGVGYGKNDWGLLFGGIVWFLMVLVKRDFRLHHSYNTFLWLVALFSLFTGMVLIDLSLEKEKSDRELLVENLSFQLLREEDPVAEMYLQDIEKKIMRDAPLRQLLAQTNINQSAIRNHLLKYYFYGYWGRYELQIVPCWPGGNVVFEATGDVTNCYHYFYSLISQQGSTIDGSSHFYYLNNDNGRVSFLGVFRFFEGHPLETTLFIELQSKPYFEGLGYPELLISQKEQDRLKLVEIYSYAKYVDGRLVKRSGEFDYHGNIAQTNLLNESKVFVKDKGYSHLIFRPEPDTVIILSLKDHTVSDIFIAFSVFFIFFFLIGLILVELIQIRSISFSFKFSVQKRIQLSFIGLMLLILLVVAIGTVLYTVNQFKNKHEDLLNDKVQSVLLELESKIGLEGPLDHSSKEYLNYQLQTISNVFLCDINLFGIDGMLLASSRSELFEQGLIGTQMNPSAYYVLAIQAANRFLEEESIGELTYTSYYVPFYNRDDILIGYVNVPYFVANNELKEEVSSVVMTVINFYLLFSFIIMGITVFLSRQITRPLQVLQNKLADLKIDKHNEKIDYHGNDEIGNLVGEYNRMVDELAESAAKLARTERELAWREMARQIAHEIKNPLTPMKLNIQYLQRAWDDKVPDFGAFLKRVSQTLIEQIEKLSSIATEFSHFAKMPAAKRENIDLLEKIRSSVTLFSGVHEVDIHTDFNGLEKLIINADGEQILGVFNNLINNAVQAIPRNMRGIINVSVSVTNGNALVKIKDNGRGIPEEIRDKMFVPNFTTKSAGMGLGLAIVKGTVESVGGKIWFETETGKGTTFFLQLPLVSQS</sequence>
<dbReference type="InterPro" id="IPR036097">
    <property type="entry name" value="HisK_dim/P_sf"/>
</dbReference>
<evidence type="ECO:0000256" key="12">
    <source>
        <dbReference type="ARBA" id="ARBA00023012"/>
    </source>
</evidence>
<gene>
    <name evidence="18" type="ORF">SAMN05444380_1196</name>
</gene>
<dbReference type="InterPro" id="IPR004358">
    <property type="entry name" value="Sig_transdc_His_kin-like_C"/>
</dbReference>
<dbReference type="eggNOG" id="COG5000">
    <property type="taxonomic scope" value="Bacteria"/>
</dbReference>
<dbReference type="Gene3D" id="1.10.287.130">
    <property type="match status" value="1"/>
</dbReference>
<dbReference type="Gene3D" id="3.30.565.10">
    <property type="entry name" value="Histidine kinase-like ATPase, C-terminal domain"/>
    <property type="match status" value="1"/>
</dbReference>
<evidence type="ECO:0000259" key="16">
    <source>
        <dbReference type="PROSITE" id="PS50109"/>
    </source>
</evidence>
<dbReference type="PANTHER" id="PTHR45528:SF1">
    <property type="entry name" value="SENSOR HISTIDINE KINASE CPXA"/>
    <property type="match status" value="1"/>
</dbReference>
<dbReference type="GO" id="GO:0000155">
    <property type="term" value="F:phosphorelay sensor kinase activity"/>
    <property type="evidence" value="ECO:0007669"/>
    <property type="project" value="InterPro"/>
</dbReference>
<dbReference type="SMART" id="SM00388">
    <property type="entry name" value="HisKA"/>
    <property type="match status" value="1"/>
</dbReference>
<keyword evidence="7 15" id="KW-0812">Transmembrane</keyword>
<dbReference type="SMART" id="SM00387">
    <property type="entry name" value="HATPase_c"/>
    <property type="match status" value="1"/>
</dbReference>
<dbReference type="SUPFAM" id="SSF158472">
    <property type="entry name" value="HAMP domain-like"/>
    <property type="match status" value="1"/>
</dbReference>
<feature type="transmembrane region" description="Helical" evidence="15">
    <location>
        <begin position="447"/>
        <end position="468"/>
    </location>
</feature>
<evidence type="ECO:0000256" key="1">
    <source>
        <dbReference type="ARBA" id="ARBA00000085"/>
    </source>
</evidence>
<dbReference type="PROSITE" id="PS50109">
    <property type="entry name" value="HIS_KIN"/>
    <property type="match status" value="1"/>
</dbReference>
<dbReference type="InParanoid" id="A0A1I2DIW2"/>
<feature type="transmembrane region" description="Helical" evidence="15">
    <location>
        <begin position="204"/>
        <end position="223"/>
    </location>
</feature>
<feature type="transmembrane region" description="Helical" evidence="15">
    <location>
        <begin position="714"/>
        <end position="736"/>
    </location>
</feature>
<dbReference type="InterPro" id="IPR003661">
    <property type="entry name" value="HisK_dim/P_dom"/>
</dbReference>
<evidence type="ECO:0000256" key="4">
    <source>
        <dbReference type="ARBA" id="ARBA00022475"/>
    </source>
</evidence>
<keyword evidence="10" id="KW-0067">ATP-binding</keyword>
<dbReference type="InterPro" id="IPR005467">
    <property type="entry name" value="His_kinase_dom"/>
</dbReference>
<evidence type="ECO:0000256" key="8">
    <source>
        <dbReference type="ARBA" id="ARBA00022741"/>
    </source>
</evidence>
<keyword evidence="4" id="KW-1003">Cell membrane</keyword>
<feature type="domain" description="Histidine kinase" evidence="16">
    <location>
        <begin position="1015"/>
        <end position="1227"/>
    </location>
</feature>
<evidence type="ECO:0000256" key="5">
    <source>
        <dbReference type="ARBA" id="ARBA00022553"/>
    </source>
</evidence>
<feature type="domain" description="HAMP" evidence="17">
    <location>
        <begin position="946"/>
        <end position="998"/>
    </location>
</feature>
<keyword evidence="13 15" id="KW-0472">Membrane</keyword>
<dbReference type="OrthoDB" id="9776727at2"/>
<feature type="transmembrane region" description="Helical" evidence="15">
    <location>
        <begin position="318"/>
        <end position="340"/>
    </location>
</feature>
<reference evidence="18 19" key="1">
    <citation type="submission" date="2016-10" db="EMBL/GenBank/DDBJ databases">
        <authorList>
            <person name="de Groot N.N."/>
        </authorList>
    </citation>
    <scope>NUCLEOTIDE SEQUENCE [LARGE SCALE GENOMIC DNA]</scope>
    <source>
        <strain evidence="18 19">DSM 19012</strain>
    </source>
</reference>
<accession>A0A1I2DIW2</accession>
<feature type="transmembrane region" description="Helical" evidence="15">
    <location>
        <begin position="419"/>
        <end position="435"/>
    </location>
</feature>
<evidence type="ECO:0000259" key="17">
    <source>
        <dbReference type="PROSITE" id="PS50885"/>
    </source>
</evidence>
<dbReference type="InterPro" id="IPR003660">
    <property type="entry name" value="HAMP_dom"/>
</dbReference>
<dbReference type="GO" id="GO:0005524">
    <property type="term" value="F:ATP binding"/>
    <property type="evidence" value="ECO:0007669"/>
    <property type="project" value="UniProtKB-KW"/>
</dbReference>
<dbReference type="InterPro" id="IPR036890">
    <property type="entry name" value="HATPase_C_sf"/>
</dbReference>